<feature type="DNA-binding region" description="H-T-H motif" evidence="4">
    <location>
        <begin position="47"/>
        <end position="66"/>
    </location>
</feature>
<keyword evidence="1" id="KW-0805">Transcription regulation</keyword>
<keyword evidence="7" id="KW-1185">Reference proteome</keyword>
<evidence type="ECO:0000256" key="3">
    <source>
        <dbReference type="ARBA" id="ARBA00023163"/>
    </source>
</evidence>
<dbReference type="InterPro" id="IPR036271">
    <property type="entry name" value="Tet_transcr_reg_TetR-rel_C_sf"/>
</dbReference>
<name>A0ABW6RTU2_9NOCA</name>
<dbReference type="PANTHER" id="PTHR30055">
    <property type="entry name" value="HTH-TYPE TRANSCRIPTIONAL REGULATOR RUTR"/>
    <property type="match status" value="1"/>
</dbReference>
<keyword evidence="2 4" id="KW-0238">DNA-binding</keyword>
<evidence type="ECO:0000256" key="4">
    <source>
        <dbReference type="PROSITE-ProRule" id="PRU00335"/>
    </source>
</evidence>
<gene>
    <name evidence="6" type="ORF">ACFYXQ_01110</name>
</gene>
<dbReference type="InterPro" id="IPR001647">
    <property type="entry name" value="HTH_TetR"/>
</dbReference>
<dbReference type="InterPro" id="IPR004111">
    <property type="entry name" value="Repressor_TetR_C"/>
</dbReference>
<evidence type="ECO:0000259" key="5">
    <source>
        <dbReference type="PROSITE" id="PS50977"/>
    </source>
</evidence>
<evidence type="ECO:0000313" key="7">
    <source>
        <dbReference type="Proteomes" id="UP001601992"/>
    </source>
</evidence>
<dbReference type="Pfam" id="PF02909">
    <property type="entry name" value="TetR_C_1"/>
    <property type="match status" value="1"/>
</dbReference>
<evidence type="ECO:0000256" key="2">
    <source>
        <dbReference type="ARBA" id="ARBA00023125"/>
    </source>
</evidence>
<organism evidence="6 7">
    <name type="scientific">Nocardia jiangxiensis</name>
    <dbReference type="NCBI Taxonomy" id="282685"/>
    <lineage>
        <taxon>Bacteria</taxon>
        <taxon>Bacillati</taxon>
        <taxon>Actinomycetota</taxon>
        <taxon>Actinomycetes</taxon>
        <taxon>Mycobacteriales</taxon>
        <taxon>Nocardiaceae</taxon>
        <taxon>Nocardia</taxon>
    </lineage>
</organism>
<feature type="domain" description="HTH tetR-type" evidence="5">
    <location>
        <begin position="24"/>
        <end position="84"/>
    </location>
</feature>
<keyword evidence="3" id="KW-0804">Transcription</keyword>
<dbReference type="SUPFAM" id="SSF48498">
    <property type="entry name" value="Tetracyclin repressor-like, C-terminal domain"/>
    <property type="match status" value="1"/>
</dbReference>
<proteinExistence type="predicted"/>
<reference evidence="6 7" key="1">
    <citation type="submission" date="2024-10" db="EMBL/GenBank/DDBJ databases">
        <title>The Natural Products Discovery Center: Release of the First 8490 Sequenced Strains for Exploring Actinobacteria Biosynthetic Diversity.</title>
        <authorList>
            <person name="Kalkreuter E."/>
            <person name="Kautsar S.A."/>
            <person name="Yang D."/>
            <person name="Bader C.D."/>
            <person name="Teijaro C.N."/>
            <person name="Fluegel L."/>
            <person name="Davis C.M."/>
            <person name="Simpson J.R."/>
            <person name="Lauterbach L."/>
            <person name="Steele A.D."/>
            <person name="Gui C."/>
            <person name="Meng S."/>
            <person name="Li G."/>
            <person name="Viehrig K."/>
            <person name="Ye F."/>
            <person name="Su P."/>
            <person name="Kiefer A.F."/>
            <person name="Nichols A."/>
            <person name="Cepeda A.J."/>
            <person name="Yan W."/>
            <person name="Fan B."/>
            <person name="Jiang Y."/>
            <person name="Adhikari A."/>
            <person name="Zheng C.-J."/>
            <person name="Schuster L."/>
            <person name="Cowan T.M."/>
            <person name="Smanski M.J."/>
            <person name="Chevrette M.G."/>
            <person name="De Carvalho L.P.S."/>
            <person name="Shen B."/>
        </authorList>
    </citation>
    <scope>NUCLEOTIDE SEQUENCE [LARGE SCALE GENOMIC DNA]</scope>
    <source>
        <strain evidence="6 7">NPDC002593</strain>
    </source>
</reference>
<dbReference type="EMBL" id="JBIAQY010000001">
    <property type="protein sequence ID" value="MFF3566361.1"/>
    <property type="molecule type" value="Genomic_DNA"/>
</dbReference>
<dbReference type="RefSeq" id="WP_040827666.1">
    <property type="nucleotide sequence ID" value="NZ_JBIAQY010000001.1"/>
</dbReference>
<dbReference type="PROSITE" id="PS50977">
    <property type="entry name" value="HTH_TETR_2"/>
    <property type="match status" value="1"/>
</dbReference>
<dbReference type="InterPro" id="IPR009057">
    <property type="entry name" value="Homeodomain-like_sf"/>
</dbReference>
<comment type="caution">
    <text evidence="6">The sequence shown here is derived from an EMBL/GenBank/DDBJ whole genome shotgun (WGS) entry which is preliminary data.</text>
</comment>
<dbReference type="PANTHER" id="PTHR30055:SF151">
    <property type="entry name" value="TRANSCRIPTIONAL REGULATORY PROTEIN"/>
    <property type="match status" value="1"/>
</dbReference>
<dbReference type="SUPFAM" id="SSF46689">
    <property type="entry name" value="Homeodomain-like"/>
    <property type="match status" value="1"/>
</dbReference>
<sequence length="251" mass="26968">MTAPTAIELLWGTQQRPKRGPKPSLSLDRIVTEAIAFADSEGLVNLSMQRLAERLGCAKMALYRYVPGKAELTALMLDAAMGDAPDLVSAAKDSTEQPWRAQLRAWCVTSYEMFCAHTWTLGMLVTARPYGPNEINWFEAGLAPLADSGLTGPERLDTLALLSGQAQTFARATLGDHSGGLEEAMFEQLTRVLADQADRYPHTVTAFSEPAPPGSRDNALHFGIDRILDGLAALIATREVNGAGAEPPSAS</sequence>
<protein>
    <submittedName>
        <fullName evidence="6">TetR/AcrR family transcriptional regulator</fullName>
    </submittedName>
</protein>
<evidence type="ECO:0000313" key="6">
    <source>
        <dbReference type="EMBL" id="MFF3566361.1"/>
    </source>
</evidence>
<evidence type="ECO:0000256" key="1">
    <source>
        <dbReference type="ARBA" id="ARBA00023015"/>
    </source>
</evidence>
<dbReference type="Gene3D" id="1.10.357.10">
    <property type="entry name" value="Tetracycline Repressor, domain 2"/>
    <property type="match status" value="1"/>
</dbReference>
<dbReference type="InterPro" id="IPR050109">
    <property type="entry name" value="HTH-type_TetR-like_transc_reg"/>
</dbReference>
<dbReference type="Proteomes" id="UP001601992">
    <property type="component" value="Unassembled WGS sequence"/>
</dbReference>
<accession>A0ABW6RTU2</accession>